<reference evidence="7" key="1">
    <citation type="submission" date="2021-06" db="EMBL/GenBank/DDBJ databases">
        <title>Direct submission.</title>
        <authorList>
            <person name="Lee C.-S."/>
            <person name="Jin L."/>
        </authorList>
    </citation>
    <scope>NUCLEOTIDE SEQUENCE</scope>
    <source>
        <strain evidence="7">Con5</strain>
    </source>
</reference>
<dbReference type="SMART" id="SM00448">
    <property type="entry name" value="REC"/>
    <property type="match status" value="1"/>
</dbReference>
<feature type="modified residue" description="4-aspartylphosphate" evidence="4">
    <location>
        <position position="53"/>
    </location>
</feature>
<dbReference type="KEGG" id="gfu:KM031_15350"/>
<dbReference type="InterPro" id="IPR011006">
    <property type="entry name" value="CheY-like_superfamily"/>
</dbReference>
<keyword evidence="1" id="KW-0805">Transcription regulation</keyword>
<evidence type="ECO:0000313" key="7">
    <source>
        <dbReference type="EMBL" id="QWK90181.1"/>
    </source>
</evidence>
<dbReference type="PRINTS" id="PR00038">
    <property type="entry name" value="HTHLUXR"/>
</dbReference>
<evidence type="ECO:0000256" key="3">
    <source>
        <dbReference type="ARBA" id="ARBA00023163"/>
    </source>
</evidence>
<feature type="domain" description="HTH luxR-type" evidence="5">
    <location>
        <begin position="134"/>
        <end position="199"/>
    </location>
</feature>
<keyword evidence="2" id="KW-0238">DNA-binding</keyword>
<dbReference type="CDD" id="cd17537">
    <property type="entry name" value="REC_FixJ"/>
    <property type="match status" value="1"/>
</dbReference>
<dbReference type="GO" id="GO:0006355">
    <property type="term" value="P:regulation of DNA-templated transcription"/>
    <property type="evidence" value="ECO:0007669"/>
    <property type="project" value="InterPro"/>
</dbReference>
<dbReference type="Pfam" id="PF00072">
    <property type="entry name" value="Response_reg"/>
    <property type="match status" value="1"/>
</dbReference>
<keyword evidence="4" id="KW-0597">Phosphoprotein</keyword>
<evidence type="ECO:0000256" key="1">
    <source>
        <dbReference type="ARBA" id="ARBA00023015"/>
    </source>
</evidence>
<keyword evidence="3" id="KW-0804">Transcription</keyword>
<sequence length="206" mass="22074">MTGMIHIVDDEEAIRDSLAFLLVSRGLEAMGWDSGEAFLAAQPLEDCACVILDVRMGDLSGPEVFARLRAMGNAVPVIFLTGHADVPVAVQTLKAGAFDFVEKPFNDNQIVDLALKAIAAHEAQQAEAAARRDIDARLATLSAREEEVMRLMMTGSLNKQIADMLGIAMRTVEVHRGRVLAKMGVRNAIELAAVLGAMPADPPGPK</sequence>
<protein>
    <submittedName>
        <fullName evidence="7">Response regulator</fullName>
    </submittedName>
</protein>
<gene>
    <name evidence="7" type="ORF">KM031_15350</name>
</gene>
<name>A0A975P7D7_9RHOB</name>
<dbReference type="PANTHER" id="PTHR44688">
    <property type="entry name" value="DNA-BINDING TRANSCRIPTIONAL ACTIVATOR DEVR_DOSR"/>
    <property type="match status" value="1"/>
</dbReference>
<dbReference type="SUPFAM" id="SSF52172">
    <property type="entry name" value="CheY-like"/>
    <property type="match status" value="1"/>
</dbReference>
<dbReference type="PROSITE" id="PS50110">
    <property type="entry name" value="RESPONSE_REGULATORY"/>
    <property type="match status" value="1"/>
</dbReference>
<evidence type="ECO:0000259" key="5">
    <source>
        <dbReference type="PROSITE" id="PS50043"/>
    </source>
</evidence>
<dbReference type="Proteomes" id="UP000679352">
    <property type="component" value="Chromosome"/>
</dbReference>
<dbReference type="AlphaFoldDB" id="A0A975P7D7"/>
<proteinExistence type="predicted"/>
<dbReference type="Gene3D" id="1.10.10.10">
    <property type="entry name" value="Winged helix-like DNA-binding domain superfamily/Winged helix DNA-binding domain"/>
    <property type="match status" value="1"/>
</dbReference>
<organism evidence="7 8">
    <name type="scientific">Gemmobacter fulvus</name>
    <dbReference type="NCBI Taxonomy" id="2840474"/>
    <lineage>
        <taxon>Bacteria</taxon>
        <taxon>Pseudomonadati</taxon>
        <taxon>Pseudomonadota</taxon>
        <taxon>Alphaproteobacteria</taxon>
        <taxon>Rhodobacterales</taxon>
        <taxon>Paracoccaceae</taxon>
        <taxon>Gemmobacter</taxon>
    </lineage>
</organism>
<feature type="domain" description="Response regulatory" evidence="6">
    <location>
        <begin position="4"/>
        <end position="118"/>
    </location>
</feature>
<dbReference type="Pfam" id="PF00196">
    <property type="entry name" value="GerE"/>
    <property type="match status" value="1"/>
</dbReference>
<dbReference type="GO" id="GO:0003677">
    <property type="term" value="F:DNA binding"/>
    <property type="evidence" value="ECO:0007669"/>
    <property type="project" value="UniProtKB-KW"/>
</dbReference>
<keyword evidence="8" id="KW-1185">Reference proteome</keyword>
<accession>A0A975P7D7</accession>
<dbReference type="PANTHER" id="PTHR44688:SF16">
    <property type="entry name" value="DNA-BINDING TRANSCRIPTIONAL ACTIVATOR DEVR_DOSR"/>
    <property type="match status" value="1"/>
</dbReference>
<evidence type="ECO:0000313" key="8">
    <source>
        <dbReference type="Proteomes" id="UP000679352"/>
    </source>
</evidence>
<dbReference type="EMBL" id="CP076361">
    <property type="protein sequence ID" value="QWK90181.1"/>
    <property type="molecule type" value="Genomic_DNA"/>
</dbReference>
<dbReference type="RefSeq" id="WP_215506445.1">
    <property type="nucleotide sequence ID" value="NZ_CP076361.1"/>
</dbReference>
<dbReference type="InterPro" id="IPR001789">
    <property type="entry name" value="Sig_transdc_resp-reg_receiver"/>
</dbReference>
<evidence type="ECO:0000256" key="2">
    <source>
        <dbReference type="ARBA" id="ARBA00023125"/>
    </source>
</evidence>
<evidence type="ECO:0000256" key="4">
    <source>
        <dbReference type="PROSITE-ProRule" id="PRU00169"/>
    </source>
</evidence>
<evidence type="ECO:0000259" key="6">
    <source>
        <dbReference type="PROSITE" id="PS50110"/>
    </source>
</evidence>
<dbReference type="PROSITE" id="PS00622">
    <property type="entry name" value="HTH_LUXR_1"/>
    <property type="match status" value="1"/>
</dbReference>
<dbReference type="InterPro" id="IPR036388">
    <property type="entry name" value="WH-like_DNA-bd_sf"/>
</dbReference>
<dbReference type="GO" id="GO:0000160">
    <property type="term" value="P:phosphorelay signal transduction system"/>
    <property type="evidence" value="ECO:0007669"/>
    <property type="project" value="InterPro"/>
</dbReference>
<dbReference type="InterPro" id="IPR000792">
    <property type="entry name" value="Tscrpt_reg_LuxR_C"/>
</dbReference>
<dbReference type="PROSITE" id="PS50043">
    <property type="entry name" value="HTH_LUXR_2"/>
    <property type="match status" value="1"/>
</dbReference>
<dbReference type="Gene3D" id="3.40.50.2300">
    <property type="match status" value="1"/>
</dbReference>
<dbReference type="CDD" id="cd06170">
    <property type="entry name" value="LuxR_C_like"/>
    <property type="match status" value="1"/>
</dbReference>
<dbReference type="SMART" id="SM00421">
    <property type="entry name" value="HTH_LUXR"/>
    <property type="match status" value="1"/>
</dbReference>